<gene>
    <name evidence="9" type="ORF">CTEN210_06437</name>
</gene>
<dbReference type="Proteomes" id="UP001054902">
    <property type="component" value="Unassembled WGS sequence"/>
</dbReference>
<dbReference type="AlphaFoldDB" id="A0AAD3CPU2"/>
<comment type="catalytic activity">
    <reaction evidence="1">
        <text>S-ubiquitinyl-[E2 ubiquitin-conjugating enzyme]-L-cysteine + [acceptor protein]-L-lysine = [E2 ubiquitin-conjugating enzyme]-L-cysteine + N(6)-ubiquitinyl-[acceptor protein]-L-lysine.</text>
        <dbReference type="EC" id="2.3.2.27"/>
    </reaction>
</comment>
<dbReference type="Pfam" id="PF18102">
    <property type="entry name" value="DTC"/>
    <property type="match status" value="1"/>
</dbReference>
<evidence type="ECO:0000256" key="1">
    <source>
        <dbReference type="ARBA" id="ARBA00000900"/>
    </source>
</evidence>
<dbReference type="GO" id="GO:0007219">
    <property type="term" value="P:Notch signaling pathway"/>
    <property type="evidence" value="ECO:0007669"/>
    <property type="project" value="InterPro"/>
</dbReference>
<dbReference type="InterPro" id="IPR013083">
    <property type="entry name" value="Znf_RING/FYVE/PHD"/>
</dbReference>
<name>A0AAD3CPU2_9STRA</name>
<keyword evidence="5" id="KW-0808">Transferase</keyword>
<dbReference type="PANTHER" id="PTHR12622">
    <property type="entry name" value="DELTEX-RELATED"/>
    <property type="match status" value="1"/>
</dbReference>
<dbReference type="Pfam" id="PF13639">
    <property type="entry name" value="zf-RING_2"/>
    <property type="match status" value="1"/>
</dbReference>
<dbReference type="Gene3D" id="1.25.40.570">
    <property type="match status" value="1"/>
</dbReference>
<keyword evidence="7" id="KW-0863">Zinc-finger</keyword>
<evidence type="ECO:0000256" key="7">
    <source>
        <dbReference type="PROSITE-ProRule" id="PRU00175"/>
    </source>
</evidence>
<dbReference type="InterPro" id="IPR039399">
    <property type="entry name" value="Deltex_C_sf"/>
</dbReference>
<dbReference type="Gene3D" id="3.30.40.10">
    <property type="entry name" value="Zinc/RING finger domain, C3HC4 (zinc finger)"/>
    <property type="match status" value="1"/>
</dbReference>
<protein>
    <recommendedName>
        <fullName evidence="4">RING-type E3 ubiquitin transferase</fullName>
        <ecNumber evidence="4">2.3.2.27</ecNumber>
    </recommendedName>
</protein>
<evidence type="ECO:0000256" key="6">
    <source>
        <dbReference type="ARBA" id="ARBA00022723"/>
    </source>
</evidence>
<comment type="pathway">
    <text evidence="2">Protein modification; protein ubiquitination.</text>
</comment>
<proteinExistence type="inferred from homology"/>
<keyword evidence="6" id="KW-0479">Metal-binding</keyword>
<dbReference type="SUPFAM" id="SSF57850">
    <property type="entry name" value="RING/U-box"/>
    <property type="match status" value="1"/>
</dbReference>
<comment type="caution">
    <text evidence="9">The sequence shown here is derived from an EMBL/GenBank/DDBJ whole genome shotgun (WGS) entry which is preliminary data.</text>
</comment>
<sequence>MNEYTYETNDLLDALEKVYYEAKALKNKNRYQEAIGQFKLLIEIDQCYSTVSISIVKFKSLKQLIKMKINQGEYHGAATLFRQLLDDISTNNVWNPDYTISSIEKMLDRIFSLAPSHQGDLNEKKQILTFARNIHEKAINMFHPFGQSERCCPNGKLWLHAHVKYSHFLFRLEEEQRLKELEDAIALSISRTSFGVLVYFMETLLLRLHKEETLLCTDSYQQKKIVSFVQIYEEKKIELSRILSNFMHEMGSVHQHAGELYMTSSNYDKAHSSLIEACICWKQTSDYHAHVYCVKLLYTVKMLQGSAYIIGEDVLRDISPSEAYAIATVFDAFRSNNIEVFEKYMEEIDDECVVMKEGILKIHRELQKRILLKELRETSRFQLSDLSSKLNGLGLTSVTSLVMGLIAEKKLRGQVRYSYYEGSLCPYCHVAESIHVAPVFSSIQTQPSRHITESSASNDDESQANIQVKNVTRWPNPDEDYIVDVASLLVEAIVNNIQRARTKYPHFARHIDVTSLDFDELGQQLIRFLHQHAEFKARNVSSFIDIGYHYTKPSCAGSIRSTGLKCSVQGTFGPGIYTGNNCKAFANRGSVGLIVLRLQGKTTSTVFDAYSYPYGEGHMEKSFNTVLGNQHQHKGDHYKEVVLQSSSQCVPIIIFDAPCSNPFDGRCLNYIHKSLQRMIDGFLNTGSVLTGPNAGITEYLNNLPTAKTIRFEKYILYTYTAPYHLVDGAFMHKLGSIPLWRYDFKQDCPICLGELGSNPYILRSLHCACVHISHQGCIQKSLEMYPRCPTCKKWVKEPQGNSPSGTMCISIIPDKCSGYSVDTIVIHYQMDSGYQKSYHPNPNAYHDGNDVKAYLPNNDDGMKLLKRLKYAFEHGLIFTVGTSMTTGRKNQCTWASIHHKTSLSGGTFGHGYPDVSYFMNCNDELDGLGVPPADDIRL</sequence>
<dbReference type="GO" id="GO:0008270">
    <property type="term" value="F:zinc ion binding"/>
    <property type="evidence" value="ECO:0007669"/>
    <property type="project" value="UniProtKB-KW"/>
</dbReference>
<feature type="domain" description="RING-type" evidence="8">
    <location>
        <begin position="748"/>
        <end position="792"/>
    </location>
</feature>
<keyword evidence="10" id="KW-1185">Reference proteome</keyword>
<dbReference type="PROSITE" id="PS50089">
    <property type="entry name" value="ZF_RING_2"/>
    <property type="match status" value="1"/>
</dbReference>
<evidence type="ECO:0000259" key="8">
    <source>
        <dbReference type="PROSITE" id="PS50089"/>
    </source>
</evidence>
<keyword evidence="7" id="KW-0862">Zinc</keyword>
<evidence type="ECO:0000256" key="5">
    <source>
        <dbReference type="ARBA" id="ARBA00022679"/>
    </source>
</evidence>
<dbReference type="GO" id="GO:0061630">
    <property type="term" value="F:ubiquitin protein ligase activity"/>
    <property type="evidence" value="ECO:0007669"/>
    <property type="project" value="UniProtKB-EC"/>
</dbReference>
<dbReference type="GO" id="GO:0016567">
    <property type="term" value="P:protein ubiquitination"/>
    <property type="evidence" value="ECO:0007669"/>
    <property type="project" value="InterPro"/>
</dbReference>
<dbReference type="InterPro" id="IPR039398">
    <property type="entry name" value="Deltex_fam"/>
</dbReference>
<reference evidence="9 10" key="1">
    <citation type="journal article" date="2021" name="Sci. Rep.">
        <title>The genome of the diatom Chaetoceros tenuissimus carries an ancient integrated fragment of an extant virus.</title>
        <authorList>
            <person name="Hongo Y."/>
            <person name="Kimura K."/>
            <person name="Takaki Y."/>
            <person name="Yoshida Y."/>
            <person name="Baba S."/>
            <person name="Kobayashi G."/>
            <person name="Nagasaki K."/>
            <person name="Hano T."/>
            <person name="Tomaru Y."/>
        </authorList>
    </citation>
    <scope>NUCLEOTIDE SEQUENCE [LARGE SCALE GENOMIC DNA]</scope>
    <source>
        <strain evidence="9 10">NIES-3715</strain>
    </source>
</reference>
<dbReference type="Gene3D" id="3.30.390.130">
    <property type="match status" value="1"/>
</dbReference>
<evidence type="ECO:0000313" key="9">
    <source>
        <dbReference type="EMBL" id="GFH49961.1"/>
    </source>
</evidence>
<evidence type="ECO:0000256" key="3">
    <source>
        <dbReference type="ARBA" id="ARBA00009413"/>
    </source>
</evidence>
<evidence type="ECO:0000313" key="10">
    <source>
        <dbReference type="Proteomes" id="UP001054902"/>
    </source>
</evidence>
<accession>A0AAD3CPU2</accession>
<organism evidence="9 10">
    <name type="scientific">Chaetoceros tenuissimus</name>
    <dbReference type="NCBI Taxonomy" id="426638"/>
    <lineage>
        <taxon>Eukaryota</taxon>
        <taxon>Sar</taxon>
        <taxon>Stramenopiles</taxon>
        <taxon>Ochrophyta</taxon>
        <taxon>Bacillariophyta</taxon>
        <taxon>Coscinodiscophyceae</taxon>
        <taxon>Chaetocerotophycidae</taxon>
        <taxon>Chaetocerotales</taxon>
        <taxon>Chaetocerotaceae</taxon>
        <taxon>Chaetoceros</taxon>
    </lineage>
</organism>
<evidence type="ECO:0000256" key="2">
    <source>
        <dbReference type="ARBA" id="ARBA00004906"/>
    </source>
</evidence>
<dbReference type="InterPro" id="IPR039396">
    <property type="entry name" value="Deltex_C"/>
</dbReference>
<comment type="similarity">
    <text evidence="3">Belongs to the Deltex family.</text>
</comment>
<dbReference type="EMBL" id="BLLK01000038">
    <property type="protein sequence ID" value="GFH49961.1"/>
    <property type="molecule type" value="Genomic_DNA"/>
</dbReference>
<evidence type="ECO:0000256" key="4">
    <source>
        <dbReference type="ARBA" id="ARBA00012483"/>
    </source>
</evidence>
<dbReference type="EC" id="2.3.2.27" evidence="4"/>
<dbReference type="InterPro" id="IPR001841">
    <property type="entry name" value="Znf_RING"/>
</dbReference>